<dbReference type="Gene3D" id="3.40.50.300">
    <property type="entry name" value="P-loop containing nucleotide triphosphate hydrolases"/>
    <property type="match status" value="1"/>
</dbReference>
<feature type="domain" description="Sulfotransferase" evidence="5">
    <location>
        <begin position="84"/>
        <end position="366"/>
    </location>
</feature>
<dbReference type="PANTHER" id="PTHR11783">
    <property type="entry name" value="SULFOTRANSFERASE SULT"/>
    <property type="match status" value="1"/>
</dbReference>
<evidence type="ECO:0000313" key="7">
    <source>
        <dbReference type="Proteomes" id="UP001154282"/>
    </source>
</evidence>
<accession>A0AAV0KJJ6</accession>
<dbReference type="Proteomes" id="UP001154282">
    <property type="component" value="Unassembled WGS sequence"/>
</dbReference>
<reference evidence="6" key="1">
    <citation type="submission" date="2022-08" db="EMBL/GenBank/DDBJ databases">
        <authorList>
            <person name="Gutierrez-Valencia J."/>
        </authorList>
    </citation>
    <scope>NUCLEOTIDE SEQUENCE</scope>
</reference>
<dbReference type="EMBL" id="CAMGYJ010000005">
    <property type="protein sequence ID" value="CAI0421605.1"/>
    <property type="molecule type" value="Genomic_DNA"/>
</dbReference>
<evidence type="ECO:0000259" key="5">
    <source>
        <dbReference type="Pfam" id="PF00685"/>
    </source>
</evidence>
<organism evidence="6 7">
    <name type="scientific">Linum tenue</name>
    <dbReference type="NCBI Taxonomy" id="586396"/>
    <lineage>
        <taxon>Eukaryota</taxon>
        <taxon>Viridiplantae</taxon>
        <taxon>Streptophyta</taxon>
        <taxon>Embryophyta</taxon>
        <taxon>Tracheophyta</taxon>
        <taxon>Spermatophyta</taxon>
        <taxon>Magnoliopsida</taxon>
        <taxon>eudicotyledons</taxon>
        <taxon>Gunneridae</taxon>
        <taxon>Pentapetalae</taxon>
        <taxon>rosids</taxon>
        <taxon>fabids</taxon>
        <taxon>Malpighiales</taxon>
        <taxon>Linaceae</taxon>
        <taxon>Linum</taxon>
    </lineage>
</organism>
<evidence type="ECO:0000256" key="3">
    <source>
        <dbReference type="RuleBase" id="RU361155"/>
    </source>
</evidence>
<gene>
    <name evidence="6" type="ORF">LITE_LOCUS18825</name>
</gene>
<evidence type="ECO:0000256" key="1">
    <source>
        <dbReference type="ARBA" id="ARBA00005771"/>
    </source>
</evidence>
<evidence type="ECO:0000313" key="6">
    <source>
        <dbReference type="EMBL" id="CAI0421605.1"/>
    </source>
</evidence>
<proteinExistence type="inferred from homology"/>
<feature type="compositionally biased region" description="Low complexity" evidence="4">
    <location>
        <begin position="1"/>
        <end position="20"/>
    </location>
</feature>
<dbReference type="AlphaFoldDB" id="A0AAV0KJJ6"/>
<keyword evidence="7" id="KW-1185">Reference proteome</keyword>
<dbReference type="InterPro" id="IPR000863">
    <property type="entry name" value="Sulfotransferase_dom"/>
</dbReference>
<dbReference type="EC" id="2.8.2.-" evidence="3"/>
<keyword evidence="2 3" id="KW-0808">Transferase</keyword>
<protein>
    <recommendedName>
        <fullName evidence="3">Sulfotransferase</fullName>
        <ecNumber evidence="3">2.8.2.-</ecNumber>
    </recommendedName>
</protein>
<dbReference type="Pfam" id="PF00685">
    <property type="entry name" value="Sulfotransfer_1"/>
    <property type="match status" value="1"/>
</dbReference>
<dbReference type="SUPFAM" id="SSF52540">
    <property type="entry name" value="P-loop containing nucleoside triphosphate hydrolases"/>
    <property type="match status" value="1"/>
</dbReference>
<sequence>MAPAKNATPPATTITTTTTTKSSSNRVQEEEDEKLSQECKELLLSLPREKGWRTSYLYKFKGFWCQPKQIQAILSFQTHFQVKDTDVIVASIPKSGTTWLKALVFAISNRDKHPILTSSKCPHDQNPQAHLQLSHPLLVSNPHDLVPFFEYKLYANTDGDQGLLDLSGLPDPRLFATHIPFGALQEPIKKSGCKIVYICRNPLDTFISSWVYTNKLMKEGGLPPLPLEEAFEMYCQGVVGFGPFWENMLGYWKESLERPEKVLFLKYEEMREDHEGLHLRKLANFLGCPFSLEEEKSGVLEGIAKLCSFEKLKDLEVNKSGSGAIMTFENKHLFRKGQVGDWVNYLSPSMVEKLATVMDDKLGGSGLEFKQFVSY</sequence>
<dbReference type="InterPro" id="IPR027417">
    <property type="entry name" value="P-loop_NTPase"/>
</dbReference>
<dbReference type="GO" id="GO:0008146">
    <property type="term" value="F:sulfotransferase activity"/>
    <property type="evidence" value="ECO:0007669"/>
    <property type="project" value="InterPro"/>
</dbReference>
<evidence type="ECO:0000256" key="2">
    <source>
        <dbReference type="ARBA" id="ARBA00022679"/>
    </source>
</evidence>
<comment type="similarity">
    <text evidence="1 3">Belongs to the sulfotransferase 1 family.</text>
</comment>
<comment type="caution">
    <text evidence="6">The sequence shown here is derived from an EMBL/GenBank/DDBJ whole genome shotgun (WGS) entry which is preliminary data.</text>
</comment>
<feature type="region of interest" description="Disordered" evidence="4">
    <location>
        <begin position="1"/>
        <end position="32"/>
    </location>
</feature>
<name>A0AAV0KJJ6_9ROSI</name>
<evidence type="ECO:0000256" key="4">
    <source>
        <dbReference type="SAM" id="MobiDB-lite"/>
    </source>
</evidence>